<dbReference type="Gene3D" id="3.40.50.720">
    <property type="entry name" value="NAD(P)-binding Rossmann-like Domain"/>
    <property type="match status" value="1"/>
</dbReference>
<dbReference type="SUPFAM" id="SSF47336">
    <property type="entry name" value="ACP-like"/>
    <property type="match status" value="1"/>
</dbReference>
<dbReference type="VEuPathDB" id="FungiDB:BO71DRAFT_360853"/>
<sequence>MPALQSTEFNPRAQLLPHIIDHYAHVRPDAIYAEYPRDDATGYQPITYKAFANAINGIAGWLTAQLGPGHGEVLAYVGPNDVRYPVLVMGAIKAGYCMFMTSPRNSTLAHKSLLERLKCTTLLAPVPRPPPATAILEAKSLKALDVPSIKELLSTEYPVFKFSKTYPEAATEPLIVLHTSGSTGIPKPVIWTHETAVRQMRTQILEGPEGFEGQFSWGFSKRQYMMMPPFHAAGIAHFFLTSMHVGITLILPLPGVPTAASMVAAHKQSPFSFAMVAPSVVQELAQNPELLDYCSTHLDYIMYCGGDVPQPIGDIVASKLRLVNQYGASEIGFLNSIHSLSNRDPRTDWRYINFHPGMGVDLRHVSGEEYELVIVRNPEYETHQWAFSVFPDRQEYHTSDLMIRHPDPKKPDLWRTSARLDDVIVFLNGEKTNPVSMEQYITANNPAVTGVLVVGAQRFQAALLVELGTQALSISERAAMIEQLWPSISQANAECPAHARISKSHILFTTPDKPMLRAAKGTIQRAGTLTLYAPGLDALYADADKLSQQESDSTSHPGPGSVDDPIAVADYIRTSLLTTTNWSPDALSDTANWFSLGLDSLQTITATRTLKRGLNLPTLTPNILYLHPTITALTQALRDLHAHQTTSAEAIAQASLRERDLLLEDLLPLLASPPSTSLTPLAKPPTHTVLLTGSTGQLGTYLLSSLLANPTISHVHVLNRNPSADTTQTDRLTTYSLPPLDPSRVTFHTTDLTHPTFNLPPTTYSHLQQTATLIIHNAWTVNFNLSLPTFRPNLLALINLLNFSTLAPHTPPTFFISSISSTMNHTTATNLIPESLVTTTTPAPNGYATSKYIAEHILSHAAKQPHFPSPAFARVGQVSGPVLRPGLWNKAEWFPSLVMSSVHLGVLPETLGGAFGRVDWVPVDLLAGVLVELALSTTSTSASTSASEDKGEGERLSVYHPVNLHPQPWSAILPLVGNATGLEGKTVPAAEWVQRVRADIESVGKSGDALKEEGLAALLEKNPAAKLLEFFEWVMAQDEGECVLDTVRTAEKSALLREVEGVKQGWVEKWVGEWL</sequence>
<evidence type="ECO:0000259" key="3">
    <source>
        <dbReference type="Pfam" id="PF00501"/>
    </source>
</evidence>
<dbReference type="SMART" id="SM01294">
    <property type="entry name" value="PKS_PP_betabranch"/>
    <property type="match status" value="1"/>
</dbReference>
<keyword evidence="7" id="KW-1185">Reference proteome</keyword>
<reference evidence="6 7" key="1">
    <citation type="submission" date="2018-02" db="EMBL/GenBank/DDBJ databases">
        <title>The genomes of Aspergillus section Nigri reveals drivers in fungal speciation.</title>
        <authorList>
            <consortium name="DOE Joint Genome Institute"/>
            <person name="Vesth T.C."/>
            <person name="Nybo J."/>
            <person name="Theobald S."/>
            <person name="Brandl J."/>
            <person name="Frisvad J.C."/>
            <person name="Nielsen K.F."/>
            <person name="Lyhne E.K."/>
            <person name="Kogle M.E."/>
            <person name="Kuo A."/>
            <person name="Riley R."/>
            <person name="Clum A."/>
            <person name="Nolan M."/>
            <person name="Lipzen A."/>
            <person name="Salamov A."/>
            <person name="Henrissat B."/>
            <person name="Wiebenga A."/>
            <person name="De vries R.P."/>
            <person name="Grigoriev I.V."/>
            <person name="Mortensen U.H."/>
            <person name="Andersen M.R."/>
            <person name="Baker S.E."/>
        </authorList>
    </citation>
    <scope>NUCLEOTIDE SEQUENCE [LARGE SCALE GENOMIC DNA]</scope>
    <source>
        <strain evidence="6 7">CBS 707.79</strain>
    </source>
</reference>
<gene>
    <name evidence="6" type="ORF">BO71DRAFT_360853</name>
</gene>
<evidence type="ECO:0000259" key="5">
    <source>
        <dbReference type="Pfam" id="PF07993"/>
    </source>
</evidence>
<dbReference type="InterPro" id="IPR013120">
    <property type="entry name" value="FAR_NAD-bd"/>
</dbReference>
<dbReference type="PANTHER" id="PTHR43439:SF2">
    <property type="entry name" value="ENZYME, PUTATIVE (JCVI)-RELATED"/>
    <property type="match status" value="1"/>
</dbReference>
<evidence type="ECO:0000259" key="4">
    <source>
        <dbReference type="Pfam" id="PF00550"/>
    </source>
</evidence>
<dbReference type="InterPro" id="IPR051414">
    <property type="entry name" value="Adenylate-forming_Reductase"/>
</dbReference>
<name>A0A319D191_9EURO</name>
<keyword evidence="1" id="KW-0596">Phosphopantetheine</keyword>
<accession>A0A319D191</accession>
<dbReference type="SUPFAM" id="SSF56801">
    <property type="entry name" value="Acetyl-CoA synthetase-like"/>
    <property type="match status" value="1"/>
</dbReference>
<protein>
    <submittedName>
        <fullName evidence="6">Acetyl-CoA synthetase-like protein</fullName>
    </submittedName>
</protein>
<dbReference type="SUPFAM" id="SSF51735">
    <property type="entry name" value="NAD(P)-binding Rossmann-fold domains"/>
    <property type="match status" value="1"/>
</dbReference>
<dbReference type="STRING" id="1448320.A0A319D191"/>
<proteinExistence type="predicted"/>
<feature type="domain" description="Thioester reductase (TE)" evidence="5">
    <location>
        <begin position="691"/>
        <end position="927"/>
    </location>
</feature>
<dbReference type="PROSITE" id="PS00012">
    <property type="entry name" value="PHOSPHOPANTETHEINE"/>
    <property type="match status" value="1"/>
</dbReference>
<dbReference type="InterPro" id="IPR009081">
    <property type="entry name" value="PP-bd_ACP"/>
</dbReference>
<dbReference type="InterPro" id="IPR042099">
    <property type="entry name" value="ANL_N_sf"/>
</dbReference>
<dbReference type="PROSITE" id="PS00455">
    <property type="entry name" value="AMP_BINDING"/>
    <property type="match status" value="1"/>
</dbReference>
<dbReference type="InterPro" id="IPR000873">
    <property type="entry name" value="AMP-dep_synth/lig_dom"/>
</dbReference>
<dbReference type="Pfam" id="PF00501">
    <property type="entry name" value="AMP-binding"/>
    <property type="match status" value="1"/>
</dbReference>
<dbReference type="Proteomes" id="UP000247810">
    <property type="component" value="Unassembled WGS sequence"/>
</dbReference>
<dbReference type="Pfam" id="PF23562">
    <property type="entry name" value="AMP-binding_C_3"/>
    <property type="match status" value="1"/>
</dbReference>
<dbReference type="InterPro" id="IPR036736">
    <property type="entry name" value="ACP-like_sf"/>
</dbReference>
<dbReference type="InterPro" id="IPR020845">
    <property type="entry name" value="AMP-binding_CS"/>
</dbReference>
<organism evidence="6 7">
    <name type="scientific">Aspergillus ellipticus CBS 707.79</name>
    <dbReference type="NCBI Taxonomy" id="1448320"/>
    <lineage>
        <taxon>Eukaryota</taxon>
        <taxon>Fungi</taxon>
        <taxon>Dikarya</taxon>
        <taxon>Ascomycota</taxon>
        <taxon>Pezizomycotina</taxon>
        <taxon>Eurotiomycetes</taxon>
        <taxon>Eurotiomycetidae</taxon>
        <taxon>Eurotiales</taxon>
        <taxon>Aspergillaceae</taxon>
        <taxon>Aspergillus</taxon>
        <taxon>Aspergillus subgen. Circumdati</taxon>
    </lineage>
</organism>
<evidence type="ECO:0000256" key="1">
    <source>
        <dbReference type="ARBA" id="ARBA00022450"/>
    </source>
</evidence>
<feature type="domain" description="AMP-dependent synthetase/ligase" evidence="3">
    <location>
        <begin position="24"/>
        <end position="344"/>
    </location>
</feature>
<evidence type="ECO:0000313" key="6">
    <source>
        <dbReference type="EMBL" id="PYH90761.1"/>
    </source>
</evidence>
<dbReference type="Pfam" id="PF07993">
    <property type="entry name" value="NAD_binding_4"/>
    <property type="match status" value="1"/>
</dbReference>
<dbReference type="PANTHER" id="PTHR43439">
    <property type="entry name" value="PHENYLACETATE-COENZYME A LIGASE"/>
    <property type="match status" value="1"/>
</dbReference>
<feature type="domain" description="Carrier" evidence="4">
    <location>
        <begin position="570"/>
        <end position="637"/>
    </location>
</feature>
<dbReference type="Gene3D" id="3.40.50.12780">
    <property type="entry name" value="N-terminal domain of ligase-like"/>
    <property type="match status" value="1"/>
</dbReference>
<dbReference type="InterPro" id="IPR036291">
    <property type="entry name" value="NAD(P)-bd_dom_sf"/>
</dbReference>
<dbReference type="Pfam" id="PF00550">
    <property type="entry name" value="PP-binding"/>
    <property type="match status" value="1"/>
</dbReference>
<evidence type="ECO:0000256" key="2">
    <source>
        <dbReference type="ARBA" id="ARBA00022553"/>
    </source>
</evidence>
<dbReference type="InterPro" id="IPR006162">
    <property type="entry name" value="Ppantetheine_attach_site"/>
</dbReference>
<keyword evidence="2" id="KW-0597">Phosphoprotein</keyword>
<dbReference type="OrthoDB" id="429813at2759"/>
<dbReference type="EMBL" id="KZ825969">
    <property type="protein sequence ID" value="PYH90761.1"/>
    <property type="molecule type" value="Genomic_DNA"/>
</dbReference>
<evidence type="ECO:0000313" key="7">
    <source>
        <dbReference type="Proteomes" id="UP000247810"/>
    </source>
</evidence>
<feature type="non-terminal residue" evidence="6">
    <location>
        <position position="1075"/>
    </location>
</feature>
<dbReference type="AlphaFoldDB" id="A0A319D191"/>
<dbReference type="Gene3D" id="1.10.1200.10">
    <property type="entry name" value="ACP-like"/>
    <property type="match status" value="1"/>
</dbReference>